<evidence type="ECO:0000256" key="1">
    <source>
        <dbReference type="SAM" id="MobiDB-lite"/>
    </source>
</evidence>
<evidence type="ECO:0000313" key="2">
    <source>
        <dbReference type="EMBL" id="MCB5411882.1"/>
    </source>
</evidence>
<dbReference type="RefSeq" id="WP_226937315.1">
    <property type="nucleotide sequence ID" value="NZ_JACDXX010000022.1"/>
</dbReference>
<comment type="caution">
    <text evidence="2">The sequence shown here is derived from an EMBL/GenBank/DDBJ whole genome shotgun (WGS) entry which is preliminary data.</text>
</comment>
<reference evidence="2 3" key="1">
    <citation type="submission" date="2020-07" db="EMBL/GenBank/DDBJ databases">
        <title>Pseudogemmobacter sp. nov., isolated from poultry manure in Taiwan.</title>
        <authorList>
            <person name="Lin S.-Y."/>
            <person name="Tang Y.-S."/>
            <person name="Young C.-C."/>
        </authorList>
    </citation>
    <scope>NUCLEOTIDE SEQUENCE [LARGE SCALE GENOMIC DNA]</scope>
    <source>
        <strain evidence="2 3">CC-YST710</strain>
    </source>
</reference>
<dbReference type="Pfam" id="PF04883">
    <property type="entry name" value="HK97-gp10_like"/>
    <property type="match status" value="1"/>
</dbReference>
<dbReference type="Proteomes" id="UP001198571">
    <property type="component" value="Unassembled WGS sequence"/>
</dbReference>
<gene>
    <name evidence="2" type="ORF">H0485_17975</name>
</gene>
<evidence type="ECO:0000313" key="3">
    <source>
        <dbReference type="Proteomes" id="UP001198571"/>
    </source>
</evidence>
<protein>
    <submittedName>
        <fullName evidence="2">HK97 gp10 family phage protein</fullName>
    </submittedName>
</protein>
<keyword evidence="3" id="KW-1185">Reference proteome</keyword>
<dbReference type="EMBL" id="JACDXX010000022">
    <property type="protein sequence ID" value="MCB5411882.1"/>
    <property type="molecule type" value="Genomic_DNA"/>
</dbReference>
<sequence>MARYVQGADALKRKLAALPAAVAAALNPALKKSAEEIAADARALAEASRRTGSLADSIDATGPGETTPAYAADGGKRTAEDGQAFVTAGSPEARHGHLVEFGTEERHHKDGTSTGTMPAEPFLLPAWRLNMTRVKNRLRRVIRAEAKKVAQQ</sequence>
<accession>A0ABS8CR67</accession>
<feature type="region of interest" description="Disordered" evidence="1">
    <location>
        <begin position="48"/>
        <end position="80"/>
    </location>
</feature>
<dbReference type="NCBIfam" id="TIGR01725">
    <property type="entry name" value="phge_HK97_gp10"/>
    <property type="match status" value="1"/>
</dbReference>
<proteinExistence type="predicted"/>
<name>A0ABS8CR67_9RHOB</name>
<organism evidence="2 3">
    <name type="scientific">Pseudogemmobacter faecipullorum</name>
    <dbReference type="NCBI Taxonomy" id="2755041"/>
    <lineage>
        <taxon>Bacteria</taxon>
        <taxon>Pseudomonadati</taxon>
        <taxon>Pseudomonadota</taxon>
        <taxon>Alphaproteobacteria</taxon>
        <taxon>Rhodobacterales</taxon>
        <taxon>Paracoccaceae</taxon>
        <taxon>Pseudogemmobacter</taxon>
    </lineage>
</organism>
<dbReference type="InterPro" id="IPR010064">
    <property type="entry name" value="HK97-gp10_tail"/>
</dbReference>